<proteinExistence type="predicted"/>
<organism evidence="1 2">
    <name type="scientific">Scutellospora calospora</name>
    <dbReference type="NCBI Taxonomy" id="85575"/>
    <lineage>
        <taxon>Eukaryota</taxon>
        <taxon>Fungi</taxon>
        <taxon>Fungi incertae sedis</taxon>
        <taxon>Mucoromycota</taxon>
        <taxon>Glomeromycotina</taxon>
        <taxon>Glomeromycetes</taxon>
        <taxon>Diversisporales</taxon>
        <taxon>Gigasporaceae</taxon>
        <taxon>Scutellospora</taxon>
    </lineage>
</organism>
<reference evidence="1" key="1">
    <citation type="submission" date="2021-06" db="EMBL/GenBank/DDBJ databases">
        <authorList>
            <person name="Kallberg Y."/>
            <person name="Tangrot J."/>
            <person name="Rosling A."/>
        </authorList>
    </citation>
    <scope>NUCLEOTIDE SEQUENCE</scope>
    <source>
        <strain evidence="1">AU212A</strain>
    </source>
</reference>
<gene>
    <name evidence="1" type="ORF">SCALOS_LOCUS3404</name>
</gene>
<comment type="caution">
    <text evidence="1">The sequence shown here is derived from an EMBL/GenBank/DDBJ whole genome shotgun (WGS) entry which is preliminary data.</text>
</comment>
<evidence type="ECO:0000313" key="1">
    <source>
        <dbReference type="EMBL" id="CAG8504831.1"/>
    </source>
</evidence>
<accession>A0ACA9L0T5</accession>
<dbReference type="EMBL" id="CAJVPM010003703">
    <property type="protein sequence ID" value="CAG8504831.1"/>
    <property type="molecule type" value="Genomic_DNA"/>
</dbReference>
<evidence type="ECO:0000313" key="2">
    <source>
        <dbReference type="Proteomes" id="UP000789860"/>
    </source>
</evidence>
<keyword evidence="2" id="KW-1185">Reference proteome</keyword>
<dbReference type="Proteomes" id="UP000789860">
    <property type="component" value="Unassembled WGS sequence"/>
</dbReference>
<sequence>MRIFLDCGSTINEVDVSNDGQNTVNGVNTLYENNQFAFGGNQNENNFAVNSEVYQKEFQADATFCAWDYVDDRPDALYNNNYAEHDIRNNVLHQIAYERNDIENFENNRHYELQVGIGVS</sequence>
<name>A0ACA9L0T5_9GLOM</name>
<protein>
    <submittedName>
        <fullName evidence="1">2444_t:CDS:1</fullName>
    </submittedName>
</protein>